<dbReference type="Gene3D" id="3.20.10.10">
    <property type="entry name" value="D-amino Acid Aminotransferase, subunit A, domain 2"/>
    <property type="match status" value="1"/>
</dbReference>
<keyword evidence="5" id="KW-1185">Reference proteome</keyword>
<dbReference type="EMBL" id="ACJN02000002">
    <property type="protein sequence ID" value="EFI34292.1"/>
    <property type="molecule type" value="Genomic_DNA"/>
</dbReference>
<dbReference type="GO" id="GO:0046394">
    <property type="term" value="P:carboxylic acid biosynthetic process"/>
    <property type="evidence" value="ECO:0007669"/>
    <property type="project" value="UniProtKB-ARBA"/>
</dbReference>
<name>D6SNG6_9BACT</name>
<dbReference type="InterPro" id="IPR001544">
    <property type="entry name" value="Aminotrans_IV"/>
</dbReference>
<comment type="cofactor">
    <cofactor evidence="1">
        <name>pyridoxal 5'-phosphate</name>
        <dbReference type="ChEBI" id="CHEBI:597326"/>
    </cofactor>
</comment>
<dbReference type="RefSeq" id="WP_008869620.1">
    <property type="nucleotide sequence ID" value="NZ_ACJN02000002.1"/>
</dbReference>
<dbReference type="PANTHER" id="PTHR42743">
    <property type="entry name" value="AMINO-ACID AMINOTRANSFERASE"/>
    <property type="match status" value="1"/>
</dbReference>
<protein>
    <submittedName>
        <fullName evidence="4">Aminotransferase class IV</fullName>
    </submittedName>
</protein>
<evidence type="ECO:0000256" key="2">
    <source>
        <dbReference type="ARBA" id="ARBA00009320"/>
    </source>
</evidence>
<dbReference type="eggNOG" id="COG0115">
    <property type="taxonomic scope" value="Bacteria"/>
</dbReference>
<organism evidence="4 5">
    <name type="scientific">Desulfonatronospira thiodismutans ASO3-1</name>
    <dbReference type="NCBI Taxonomy" id="555779"/>
    <lineage>
        <taxon>Bacteria</taxon>
        <taxon>Pseudomonadati</taxon>
        <taxon>Thermodesulfobacteriota</taxon>
        <taxon>Desulfovibrionia</taxon>
        <taxon>Desulfovibrionales</taxon>
        <taxon>Desulfonatronovibrionaceae</taxon>
        <taxon>Desulfonatronospira</taxon>
    </lineage>
</organism>
<reference evidence="4" key="1">
    <citation type="submission" date="2010-05" db="EMBL/GenBank/DDBJ databases">
        <title>The draft genome of Desulfonatronospira thiodismutans ASO3-1.</title>
        <authorList>
            <consortium name="US DOE Joint Genome Institute (JGI-PGF)"/>
            <person name="Lucas S."/>
            <person name="Copeland A."/>
            <person name="Lapidus A."/>
            <person name="Cheng J.-F."/>
            <person name="Bruce D."/>
            <person name="Goodwin L."/>
            <person name="Pitluck S."/>
            <person name="Chertkov O."/>
            <person name="Brettin T."/>
            <person name="Detter J.C."/>
            <person name="Han C."/>
            <person name="Land M.L."/>
            <person name="Hauser L."/>
            <person name="Kyrpides N."/>
            <person name="Mikhailova N."/>
            <person name="Muyzer G."/>
            <person name="Woyke T."/>
        </authorList>
    </citation>
    <scope>NUCLEOTIDE SEQUENCE [LARGE SCALE GENOMIC DNA]</scope>
    <source>
        <strain evidence="4">ASO3-1</strain>
    </source>
</reference>
<dbReference type="InterPro" id="IPR043132">
    <property type="entry name" value="BCAT-like_C"/>
</dbReference>
<dbReference type="FunFam" id="3.20.10.10:FF:000002">
    <property type="entry name" value="D-alanine aminotransferase"/>
    <property type="match status" value="1"/>
</dbReference>
<dbReference type="CDD" id="cd00449">
    <property type="entry name" value="PLPDE_IV"/>
    <property type="match status" value="1"/>
</dbReference>
<keyword evidence="4" id="KW-0032">Aminotransferase</keyword>
<gene>
    <name evidence="4" type="ORF">Dthio_PD1643</name>
</gene>
<evidence type="ECO:0000256" key="1">
    <source>
        <dbReference type="ARBA" id="ARBA00001933"/>
    </source>
</evidence>
<accession>D6SNG6</accession>
<dbReference type="AlphaFoldDB" id="D6SNG6"/>
<keyword evidence="4" id="KW-0808">Transferase</keyword>
<keyword evidence="3" id="KW-0663">Pyridoxal phosphate</keyword>
<evidence type="ECO:0000256" key="3">
    <source>
        <dbReference type="ARBA" id="ARBA00022898"/>
    </source>
</evidence>
<dbReference type="PANTHER" id="PTHR42743:SF22">
    <property type="entry name" value="D-AMINO-ACID TRANSAMINASE, CHLOROPLASTIC"/>
    <property type="match status" value="1"/>
</dbReference>
<comment type="caution">
    <text evidence="4">The sequence shown here is derived from an EMBL/GenBank/DDBJ whole genome shotgun (WGS) entry which is preliminary data.</text>
</comment>
<evidence type="ECO:0000313" key="5">
    <source>
        <dbReference type="Proteomes" id="UP000005496"/>
    </source>
</evidence>
<evidence type="ECO:0000313" key="4">
    <source>
        <dbReference type="EMBL" id="EFI34292.1"/>
    </source>
</evidence>
<sequence>MAHVAGTREYLDKLVSLPRPGEENIFAFYDHRLEMICKDPRMMLIPLDDHMIHRGDGVFETVKYLGRRVYQLEAHLERMEKNCRAIFIRPPLSWEHIREMVLETARAGGQDDGYLSLFIGRGPGGFAIDYRECPWPSLYIVARRFNYLPESMWEKGVRACKSEHPAKPSFMARIKSVNYLPNVLMKKEAVDKGCDFVLCFDQHGFLAEGCIENVVVVDQKGRILVPELNNALPGTTLMRALELIKDEMTFVFRPISEEEIYEAREVILLGTTLDAMSIVRYNGKPIHDVRPGPVSKRMRELLVRDLEENGVKL</sequence>
<proteinExistence type="inferred from homology"/>
<dbReference type="Pfam" id="PF01063">
    <property type="entry name" value="Aminotran_4"/>
    <property type="match status" value="1"/>
</dbReference>
<dbReference type="InterPro" id="IPR050571">
    <property type="entry name" value="Class-IV_PLP-Dep_Aminotrnsfr"/>
</dbReference>
<dbReference type="SUPFAM" id="SSF56752">
    <property type="entry name" value="D-aminoacid aminotransferase-like PLP-dependent enzymes"/>
    <property type="match status" value="1"/>
</dbReference>
<comment type="similarity">
    <text evidence="2">Belongs to the class-IV pyridoxal-phosphate-dependent aminotransferase family.</text>
</comment>
<dbReference type="InterPro" id="IPR043131">
    <property type="entry name" value="BCAT-like_N"/>
</dbReference>
<dbReference type="Proteomes" id="UP000005496">
    <property type="component" value="Unassembled WGS sequence"/>
</dbReference>
<dbReference type="InterPro" id="IPR036038">
    <property type="entry name" value="Aminotransferase-like"/>
</dbReference>
<dbReference type="GO" id="GO:0008652">
    <property type="term" value="P:amino acid biosynthetic process"/>
    <property type="evidence" value="ECO:0007669"/>
    <property type="project" value="UniProtKB-ARBA"/>
</dbReference>
<dbReference type="Gene3D" id="3.30.470.10">
    <property type="match status" value="1"/>
</dbReference>
<dbReference type="GO" id="GO:0008483">
    <property type="term" value="F:transaminase activity"/>
    <property type="evidence" value="ECO:0007669"/>
    <property type="project" value="UniProtKB-KW"/>
</dbReference>